<dbReference type="EMBL" id="CP121472">
    <property type="protein sequence ID" value="WPL18101.1"/>
    <property type="molecule type" value="Genomic_DNA"/>
</dbReference>
<evidence type="ECO:0000313" key="1">
    <source>
        <dbReference type="EMBL" id="WPL18101.1"/>
    </source>
</evidence>
<sequence>MSRLRQAMTENGFESNDDYDFQVRCLLEEPTRHIRTLSIEGDSDRRKTAFAHALAQALEFPHVLYYDFTEQNPPPPEIILPPSRDELGREEPPIHPLDDIASKACALSEAEKTVLILDQLQAADFREHIRIHRLVKERRWTISDAPFFAKPANLLLFLISDEPLYHSLKRYCFRVWISRVSERRIDFRPSDFGLGSDAAPLFGALIDLFSALGVAPTKSELGRILDDLQLRVSDEDHLCHSIFGRCEGIAHDALRQEAVTPQLKQVIAALCQYLGTEHIELSSE</sequence>
<gene>
    <name evidence="1" type="ORF">Thiowin_03152</name>
</gene>
<dbReference type="RefSeq" id="WP_328983884.1">
    <property type="nucleotide sequence ID" value="NZ_CP121472.1"/>
</dbReference>
<keyword evidence="2" id="KW-1185">Reference proteome</keyword>
<proteinExistence type="predicted"/>
<dbReference type="Proteomes" id="UP001432180">
    <property type="component" value="Chromosome"/>
</dbReference>
<protein>
    <submittedName>
        <fullName evidence="1">Uncharacterized protein</fullName>
    </submittedName>
</protein>
<accession>A0ABZ0SDG1</accession>
<reference evidence="1 2" key="1">
    <citation type="journal article" date="2023" name="Microorganisms">
        <title>Thiorhodovibrio frisius and Trv. litoralis spp. nov., Two Novel Members from a Clade of Fastidious Purple Sulfur Bacteria That Exhibit Unique Red-Shifted Light-Harvesting Capabilities.</title>
        <authorList>
            <person name="Methner A."/>
            <person name="Kuzyk S.B."/>
            <person name="Petersen J."/>
            <person name="Bauer S."/>
            <person name="Brinkmann H."/>
            <person name="Sichau K."/>
            <person name="Wanner G."/>
            <person name="Wolf J."/>
            <person name="Neumann-Schaal M."/>
            <person name="Henke P."/>
            <person name="Tank M."/>
            <person name="Sproer C."/>
            <person name="Bunk B."/>
            <person name="Overmann J."/>
        </authorList>
    </citation>
    <scope>NUCLEOTIDE SEQUENCE [LARGE SCALE GENOMIC DNA]</scope>
    <source>
        <strain evidence="1 2">DSM 6702</strain>
    </source>
</reference>
<name>A0ABZ0SDG1_9GAMM</name>
<organism evidence="1 2">
    <name type="scientific">Thiorhodovibrio winogradskyi</name>
    <dbReference type="NCBI Taxonomy" id="77007"/>
    <lineage>
        <taxon>Bacteria</taxon>
        <taxon>Pseudomonadati</taxon>
        <taxon>Pseudomonadota</taxon>
        <taxon>Gammaproteobacteria</taxon>
        <taxon>Chromatiales</taxon>
        <taxon>Chromatiaceae</taxon>
        <taxon>Thiorhodovibrio</taxon>
    </lineage>
</organism>
<evidence type="ECO:0000313" key="2">
    <source>
        <dbReference type="Proteomes" id="UP001432180"/>
    </source>
</evidence>